<dbReference type="Gene3D" id="3.50.50.60">
    <property type="entry name" value="FAD/NAD(P)-binding domain"/>
    <property type="match status" value="2"/>
</dbReference>
<dbReference type="AlphaFoldDB" id="D2VKT1"/>
<feature type="region of interest" description="Disordered" evidence="1">
    <location>
        <begin position="1"/>
        <end position="34"/>
    </location>
</feature>
<dbReference type="InterPro" id="IPR051704">
    <property type="entry name" value="FAD_aromatic-hydroxylase"/>
</dbReference>
<keyword evidence="4" id="KW-1185">Reference proteome</keyword>
<feature type="domain" description="FAD-binding" evidence="2">
    <location>
        <begin position="249"/>
        <end position="308"/>
    </location>
</feature>
<feature type="compositionally biased region" description="Low complexity" evidence="1">
    <location>
        <begin position="192"/>
        <end position="201"/>
    </location>
</feature>
<evidence type="ECO:0000256" key="1">
    <source>
        <dbReference type="SAM" id="MobiDB-lite"/>
    </source>
</evidence>
<feature type="region of interest" description="Disordered" evidence="1">
    <location>
        <begin position="153"/>
        <end position="201"/>
    </location>
</feature>
<gene>
    <name evidence="3" type="ORF">NAEGRDRAFT_69502</name>
</gene>
<dbReference type="InterPro" id="IPR036188">
    <property type="entry name" value="FAD/NAD-bd_sf"/>
</dbReference>
<dbReference type="GeneID" id="8854893"/>
<feature type="compositionally biased region" description="Basic and acidic residues" evidence="1">
    <location>
        <begin position="165"/>
        <end position="174"/>
    </location>
</feature>
<evidence type="ECO:0000259" key="2">
    <source>
        <dbReference type="Pfam" id="PF01494"/>
    </source>
</evidence>
<dbReference type="InterPro" id="IPR002938">
    <property type="entry name" value="FAD-bd"/>
</dbReference>
<dbReference type="OrthoDB" id="655030at2759"/>
<dbReference type="EMBL" id="GG738878">
    <property type="protein sequence ID" value="EFC42650.1"/>
    <property type="molecule type" value="Genomic_DNA"/>
</dbReference>
<reference evidence="3 4" key="1">
    <citation type="journal article" date="2010" name="Cell">
        <title>The genome of Naegleria gruberi illuminates early eukaryotic versatility.</title>
        <authorList>
            <person name="Fritz-Laylin L.K."/>
            <person name="Prochnik S.E."/>
            <person name="Ginger M.L."/>
            <person name="Dacks J.B."/>
            <person name="Carpenter M.L."/>
            <person name="Field M.C."/>
            <person name="Kuo A."/>
            <person name="Paredez A."/>
            <person name="Chapman J."/>
            <person name="Pham J."/>
            <person name="Shu S."/>
            <person name="Neupane R."/>
            <person name="Cipriano M."/>
            <person name="Mancuso J."/>
            <person name="Tu H."/>
            <person name="Salamov A."/>
            <person name="Lindquist E."/>
            <person name="Shapiro H."/>
            <person name="Lucas S."/>
            <person name="Grigoriev I.V."/>
            <person name="Cande W.Z."/>
            <person name="Fulton C."/>
            <person name="Rokhsar D.S."/>
            <person name="Dawson S.C."/>
        </authorList>
    </citation>
    <scope>NUCLEOTIDE SEQUENCE [LARGE SCALE GENOMIC DNA]</scope>
    <source>
        <strain evidence="3 4">NEG-M</strain>
    </source>
</reference>
<organism evidence="4">
    <name type="scientific">Naegleria gruberi</name>
    <name type="common">Amoeba</name>
    <dbReference type="NCBI Taxonomy" id="5762"/>
    <lineage>
        <taxon>Eukaryota</taxon>
        <taxon>Discoba</taxon>
        <taxon>Heterolobosea</taxon>
        <taxon>Tetramitia</taxon>
        <taxon>Eutetramitia</taxon>
        <taxon>Vahlkampfiidae</taxon>
        <taxon>Naegleria</taxon>
    </lineage>
</organism>
<dbReference type="PANTHER" id="PTHR46865:SF2">
    <property type="entry name" value="MONOOXYGENASE"/>
    <property type="match status" value="1"/>
</dbReference>
<dbReference type="Pfam" id="PF01494">
    <property type="entry name" value="FAD_binding_3"/>
    <property type="match status" value="1"/>
</dbReference>
<evidence type="ECO:0000313" key="4">
    <source>
        <dbReference type="Proteomes" id="UP000006671"/>
    </source>
</evidence>
<dbReference type="PANTHER" id="PTHR46865">
    <property type="entry name" value="OXIDOREDUCTASE-RELATED"/>
    <property type="match status" value="1"/>
</dbReference>
<dbReference type="RefSeq" id="XP_002675394.1">
    <property type="nucleotide sequence ID" value="XM_002675348.1"/>
</dbReference>
<evidence type="ECO:0000313" key="3">
    <source>
        <dbReference type="EMBL" id="EFC42650.1"/>
    </source>
</evidence>
<proteinExistence type="predicted"/>
<sequence>MRRENSLGTPTMMKGSASFSSLSSLSSPSSNPNMSQPNLLIEEFDLVVGADGINSQTRNLVFGPDIQFKKYLNVGYMCFMVDLVNDANDMDPAITGEKISLEHCKILSKKVKEGIESSHTVSFLLDKGRYMTISRNKNRCYVSCAFTLDEMASQSEESNEGNTESSKKDKEKRTSTSGSSSGSSDEDKDKSSASSSSGSRKLYTRQNKLDIDVVKRKQFLVEKFADVQHLFPQLIQLLGNSNSIYYDDLAQIHIDKWHKGRIVLLGDSCQALTPLSGKGASMALVGAKTLADELKRVLVQHAKMDGVDYIRDIPVEKLLNHQDMPYLKDALESYERKMLDRIKEIQRKTIREGDFFLTTSAFKQFIRNSTLKYMPKKLFLKLSKKDAQSNEDLQSSKP</sequence>
<dbReference type="Proteomes" id="UP000006671">
    <property type="component" value="Unassembled WGS sequence"/>
</dbReference>
<feature type="compositionally biased region" description="Low complexity" evidence="1">
    <location>
        <begin position="16"/>
        <end position="34"/>
    </location>
</feature>
<feature type="compositionally biased region" description="Low complexity" evidence="1">
    <location>
        <begin position="153"/>
        <end position="164"/>
    </location>
</feature>
<dbReference type="GO" id="GO:0071949">
    <property type="term" value="F:FAD binding"/>
    <property type="evidence" value="ECO:0007669"/>
    <property type="project" value="InterPro"/>
</dbReference>
<dbReference type="SUPFAM" id="SSF51905">
    <property type="entry name" value="FAD/NAD(P)-binding domain"/>
    <property type="match status" value="1"/>
</dbReference>
<name>D2VKT1_NAEGR</name>
<accession>D2VKT1</accession>
<dbReference type="VEuPathDB" id="AmoebaDB:NAEGRDRAFT_69502"/>
<protein>
    <submittedName>
        <fullName evidence="3">Predicted protein</fullName>
    </submittedName>
</protein>
<dbReference type="KEGG" id="ngr:NAEGRDRAFT_69502"/>
<dbReference type="InParanoid" id="D2VKT1"/>